<dbReference type="SMART" id="SM00922">
    <property type="entry name" value="MR_MLE"/>
    <property type="match status" value="1"/>
</dbReference>
<evidence type="ECO:0000256" key="4">
    <source>
        <dbReference type="ARBA" id="ARBA00023235"/>
    </source>
</evidence>
<feature type="binding site" evidence="6">
    <location>
        <position position="216"/>
    </location>
    <ligand>
        <name>Mg(2+)</name>
        <dbReference type="ChEBI" id="CHEBI:18420"/>
    </ligand>
</feature>
<dbReference type="Gene3D" id="3.20.20.120">
    <property type="entry name" value="Enolase-like C-terminal domain"/>
    <property type="match status" value="1"/>
</dbReference>
<evidence type="ECO:0000259" key="8">
    <source>
        <dbReference type="SMART" id="SM00922"/>
    </source>
</evidence>
<dbReference type="InterPro" id="IPR013341">
    <property type="entry name" value="Mandelate_racemase_N_dom"/>
</dbReference>
<dbReference type="PANTHER" id="PTHR48073">
    <property type="entry name" value="O-SUCCINYLBENZOATE SYNTHASE-RELATED"/>
    <property type="match status" value="1"/>
</dbReference>
<evidence type="ECO:0000256" key="2">
    <source>
        <dbReference type="ARBA" id="ARBA00022723"/>
    </source>
</evidence>
<dbReference type="CDD" id="cd03319">
    <property type="entry name" value="L-Ala-DL-Glu_epimerase"/>
    <property type="match status" value="1"/>
</dbReference>
<evidence type="ECO:0000256" key="6">
    <source>
        <dbReference type="PIRSR" id="PIRSR634603-3"/>
    </source>
</evidence>
<keyword evidence="3 6" id="KW-0460">Magnesium</keyword>
<keyword evidence="2 6" id="KW-0479">Metal-binding</keyword>
<evidence type="ECO:0000256" key="1">
    <source>
        <dbReference type="ARBA" id="ARBA00008031"/>
    </source>
</evidence>
<dbReference type="InterPro" id="IPR029065">
    <property type="entry name" value="Enolase_C-like"/>
</dbReference>
<reference evidence="9 10" key="1">
    <citation type="submission" date="2020-08" db="EMBL/GenBank/DDBJ databases">
        <title>Bridging the membrane lipid divide: bacteria of the FCB group superphylum have the potential to synthesize archaeal ether lipids.</title>
        <authorList>
            <person name="Villanueva L."/>
            <person name="Von Meijenfeldt F.A.B."/>
            <person name="Westbye A.B."/>
            <person name="Yadav S."/>
            <person name="Hopmans E.C."/>
            <person name="Dutilh B.E."/>
            <person name="Sinninghe Damste J.S."/>
        </authorList>
    </citation>
    <scope>NUCLEOTIDE SEQUENCE [LARGE SCALE GENOMIC DNA]</scope>
    <source>
        <strain evidence="9">NIOZ-UU27</strain>
    </source>
</reference>
<evidence type="ECO:0000313" key="10">
    <source>
        <dbReference type="Proteomes" id="UP000650524"/>
    </source>
</evidence>
<keyword evidence="4 7" id="KW-0413">Isomerase</keyword>
<dbReference type="Proteomes" id="UP000650524">
    <property type="component" value="Unassembled WGS sequence"/>
</dbReference>
<dbReference type="SFLD" id="SFLDF00009">
    <property type="entry name" value="o-succinylbenzoate_synthase"/>
    <property type="match status" value="1"/>
</dbReference>
<dbReference type="Gene3D" id="3.30.390.10">
    <property type="entry name" value="Enolase-like, N-terminal domain"/>
    <property type="match status" value="1"/>
</dbReference>
<accession>A0A8J6MZA8</accession>
<dbReference type="EMBL" id="JACNJD010000245">
    <property type="protein sequence ID" value="MBC8177932.1"/>
    <property type="molecule type" value="Genomic_DNA"/>
</dbReference>
<proteinExistence type="inferred from homology"/>
<dbReference type="EC" id="5.1.1.-" evidence="7"/>
<dbReference type="SFLD" id="SFLDG00180">
    <property type="entry name" value="muconate_cycloisomerase"/>
    <property type="match status" value="1"/>
</dbReference>
<protein>
    <recommendedName>
        <fullName evidence="7">Dipeptide epimerase</fullName>
        <ecNumber evidence="7">5.1.1.-</ecNumber>
    </recommendedName>
</protein>
<dbReference type="SUPFAM" id="SSF51604">
    <property type="entry name" value="Enolase C-terminal domain-like"/>
    <property type="match status" value="1"/>
</dbReference>
<dbReference type="AlphaFoldDB" id="A0A8J6MZA8"/>
<comment type="caution">
    <text evidence="9">The sequence shown here is derived from an EMBL/GenBank/DDBJ whole genome shotgun (WGS) entry which is preliminary data.</text>
</comment>
<dbReference type="Pfam" id="PF02746">
    <property type="entry name" value="MR_MLE_N"/>
    <property type="match status" value="1"/>
</dbReference>
<gene>
    <name evidence="9" type="ORF">H8E19_11060</name>
</gene>
<dbReference type="GO" id="GO:0016855">
    <property type="term" value="F:racemase and epimerase activity, acting on amino acids and derivatives"/>
    <property type="evidence" value="ECO:0007669"/>
    <property type="project" value="UniProtKB-UniRule"/>
</dbReference>
<sequence>MKITRIEAWPVTLQLAEPYTIAYETVEEAANIFIRVETSTGINGYGCAAPSERLTGERAADLLRSVDATILPVVKGADPLRSAMLMERLKPHLKSQPSILAAVDMALFDILGKAGNLPLWKLLGGFRDCMKTSVTIAILPERETVDRALRWKGEGFKCLKLKGGCDVDSDISRVIQVREAVGKDMELRFDANQGFTVDDSLRFVKETRTARLELIEQPTPKDQPDLLGRVTKGVAIPVMADESLMTLRDAFRIARRGLADMVNVKLMKVGGISEALQINAVARSAGLEVMVGCLDESALAIAAGLHFALSRPNVAYVDLDGHLGFIGDPSAGAVILRKGTLYPTNKPGLGFELKE</sequence>
<evidence type="ECO:0000256" key="5">
    <source>
        <dbReference type="PIRSR" id="PIRSR634603-1"/>
    </source>
</evidence>
<feature type="domain" description="Mandelate racemase/muconate lactonizing enzyme C-terminal" evidence="8">
    <location>
        <begin position="141"/>
        <end position="237"/>
    </location>
</feature>
<dbReference type="InterPro" id="IPR013342">
    <property type="entry name" value="Mandelate_racemase_C"/>
</dbReference>
<dbReference type="InterPro" id="IPR034603">
    <property type="entry name" value="Dipeptide_epimerase"/>
</dbReference>
<feature type="binding site" evidence="6">
    <location>
        <position position="241"/>
    </location>
    <ligand>
        <name>Mg(2+)</name>
        <dbReference type="ChEBI" id="CHEBI:18420"/>
    </ligand>
</feature>
<dbReference type="SUPFAM" id="SSF54826">
    <property type="entry name" value="Enolase N-terminal domain-like"/>
    <property type="match status" value="1"/>
</dbReference>
<dbReference type="GO" id="GO:0046872">
    <property type="term" value="F:metal ion binding"/>
    <property type="evidence" value="ECO:0007669"/>
    <property type="project" value="UniProtKB-KW"/>
</dbReference>
<comment type="cofactor">
    <cofactor evidence="6 7">
        <name>Mg(2+)</name>
        <dbReference type="ChEBI" id="CHEBI:18420"/>
    </cofactor>
    <text evidence="6 7">Binds 1 Mg(2+) ion per subunit.</text>
</comment>
<dbReference type="SFLD" id="SFLDS00001">
    <property type="entry name" value="Enolase"/>
    <property type="match status" value="1"/>
</dbReference>
<dbReference type="InterPro" id="IPR029017">
    <property type="entry name" value="Enolase-like_N"/>
</dbReference>
<dbReference type="Pfam" id="PF13378">
    <property type="entry name" value="MR_MLE_C"/>
    <property type="match status" value="1"/>
</dbReference>
<evidence type="ECO:0000256" key="7">
    <source>
        <dbReference type="RuleBase" id="RU366006"/>
    </source>
</evidence>
<evidence type="ECO:0000313" key="9">
    <source>
        <dbReference type="EMBL" id="MBC8177932.1"/>
    </source>
</evidence>
<feature type="binding site" evidence="6">
    <location>
        <position position="190"/>
    </location>
    <ligand>
        <name>Mg(2+)</name>
        <dbReference type="ChEBI" id="CHEBI:18420"/>
    </ligand>
</feature>
<feature type="active site" description="Proton acceptor; specific for (S)-substrate epimerization" evidence="5">
    <location>
        <position position="265"/>
    </location>
</feature>
<name>A0A8J6MZA8_9DELT</name>
<dbReference type="InterPro" id="IPR036849">
    <property type="entry name" value="Enolase-like_C_sf"/>
</dbReference>
<dbReference type="PANTHER" id="PTHR48073:SF2">
    <property type="entry name" value="O-SUCCINYLBENZOATE SYNTHASE"/>
    <property type="match status" value="1"/>
</dbReference>
<evidence type="ECO:0000256" key="3">
    <source>
        <dbReference type="ARBA" id="ARBA00022842"/>
    </source>
</evidence>
<organism evidence="9 10">
    <name type="scientific">Candidatus Desulfacyla euxinica</name>
    <dbReference type="NCBI Taxonomy" id="2841693"/>
    <lineage>
        <taxon>Bacteria</taxon>
        <taxon>Deltaproteobacteria</taxon>
        <taxon>Candidatus Desulfacyla</taxon>
    </lineage>
</organism>
<dbReference type="FunFam" id="3.30.390.10:FF:000009">
    <property type="entry name" value="Hydrophobic dipeptide epimerase"/>
    <property type="match status" value="1"/>
</dbReference>
<comment type="similarity">
    <text evidence="1 7">Belongs to the mandelate racemase/muconate lactonizing enzyme family.</text>
</comment>
<feature type="active site" description="Proton acceptor; specific for (R)-substrate epimerization" evidence="5">
    <location>
        <position position="162"/>
    </location>
</feature>